<proteinExistence type="predicted"/>
<evidence type="ECO:0000313" key="1">
    <source>
        <dbReference type="EMBL" id="AWW35525.1"/>
    </source>
</evidence>
<sequence>MGLTLHYAAGDQLRAVRVDALGGPQVFAGDTALVGRVPSELERWVEVRAERREPDPELFYLPGGEIGSVSLGLALCLQRAGDRLLTRPVFLSSDTMEDSYDKLGRDAWVIS</sequence>
<reference evidence="1 2" key="1">
    <citation type="journal article" date="2019" name="Int. J. Syst. Evol. Microbiol.">
        <title>Streptomyces cadmiisoli sp. nov., a novel actinomycete isolated from cadmium-contaminated soil.</title>
        <authorList>
            <person name="Li K."/>
            <person name="Tang X."/>
            <person name="Zhao J."/>
            <person name="Guo Y."/>
            <person name="Tang Y."/>
            <person name="Gao J."/>
        </authorList>
    </citation>
    <scope>NUCLEOTIDE SEQUENCE [LARGE SCALE GENOMIC DNA]</scope>
    <source>
        <strain evidence="1 2">ZFG47</strain>
    </source>
</reference>
<gene>
    <name evidence="1" type="ORF">DN051_01660</name>
</gene>
<dbReference type="AlphaFoldDB" id="A0A2Z4IRR1"/>
<name>A0A2Z4IRR1_9ACTN</name>
<accession>A0A2Z4IRR1</accession>
<evidence type="ECO:0000313" key="2">
    <source>
        <dbReference type="Proteomes" id="UP000249616"/>
    </source>
</evidence>
<dbReference type="Proteomes" id="UP000249616">
    <property type="component" value="Chromosome"/>
</dbReference>
<dbReference type="EMBL" id="CP030073">
    <property type="protein sequence ID" value="AWW35525.1"/>
    <property type="molecule type" value="Genomic_DNA"/>
</dbReference>
<dbReference type="KEGG" id="scad:DN051_01660"/>
<protein>
    <submittedName>
        <fullName evidence="1">Uncharacterized protein</fullName>
    </submittedName>
</protein>
<keyword evidence="2" id="KW-1185">Reference proteome</keyword>
<organism evidence="1 2">
    <name type="scientific">Streptomyces cadmiisoli</name>
    <dbReference type="NCBI Taxonomy" id="2184053"/>
    <lineage>
        <taxon>Bacteria</taxon>
        <taxon>Bacillati</taxon>
        <taxon>Actinomycetota</taxon>
        <taxon>Actinomycetes</taxon>
        <taxon>Kitasatosporales</taxon>
        <taxon>Streptomycetaceae</taxon>
        <taxon>Streptomyces</taxon>
        <taxon>Streptomyces aurantiacus group</taxon>
    </lineage>
</organism>